<feature type="transmembrane region" description="Helical" evidence="19">
    <location>
        <begin position="12"/>
        <end position="40"/>
    </location>
</feature>
<comment type="pathway">
    <text evidence="3 18">Phospholipid metabolism; CDP-diacylglycerol biosynthesis; CDP-diacylglycerol from sn-glycerol 3-phosphate: step 3/3.</text>
</comment>
<keyword evidence="14" id="KW-0443">Lipid metabolism</keyword>
<evidence type="ECO:0000256" key="4">
    <source>
        <dbReference type="ARBA" id="ARBA00005189"/>
    </source>
</evidence>
<protein>
    <recommendedName>
        <fullName evidence="7 18">Phosphatidate cytidylyltransferase</fullName>
        <ecNumber evidence="6 18">2.7.7.41</ecNumber>
    </recommendedName>
</protein>
<feature type="transmembrane region" description="Helical" evidence="19">
    <location>
        <begin position="137"/>
        <end position="159"/>
    </location>
</feature>
<dbReference type="InterPro" id="IPR000374">
    <property type="entry name" value="PC_trans"/>
</dbReference>
<evidence type="ECO:0000256" key="7">
    <source>
        <dbReference type="ARBA" id="ARBA00019373"/>
    </source>
</evidence>
<dbReference type="Pfam" id="PF01148">
    <property type="entry name" value="CTP_transf_1"/>
    <property type="match status" value="1"/>
</dbReference>
<keyword evidence="10 18" id="KW-0808">Transferase</keyword>
<comment type="catalytic activity">
    <reaction evidence="1 18">
        <text>a 1,2-diacyl-sn-glycero-3-phosphate + CTP + H(+) = a CDP-1,2-diacyl-sn-glycerol + diphosphate</text>
        <dbReference type="Rhea" id="RHEA:16229"/>
        <dbReference type="ChEBI" id="CHEBI:15378"/>
        <dbReference type="ChEBI" id="CHEBI:33019"/>
        <dbReference type="ChEBI" id="CHEBI:37563"/>
        <dbReference type="ChEBI" id="CHEBI:58332"/>
        <dbReference type="ChEBI" id="CHEBI:58608"/>
        <dbReference type="EC" id="2.7.7.41"/>
    </reaction>
</comment>
<feature type="transmembrane region" description="Helical" evidence="19">
    <location>
        <begin position="52"/>
        <end position="70"/>
    </location>
</feature>
<feature type="transmembrane region" description="Helical" evidence="19">
    <location>
        <begin position="76"/>
        <end position="99"/>
    </location>
</feature>
<dbReference type="Proteomes" id="UP001500631">
    <property type="component" value="Unassembled WGS sequence"/>
</dbReference>
<keyword evidence="12 18" id="KW-0548">Nucleotidyltransferase</keyword>
<accession>A0ABP9MM99</accession>
<evidence type="ECO:0000256" key="17">
    <source>
        <dbReference type="ARBA" id="ARBA00023264"/>
    </source>
</evidence>
<feature type="transmembrane region" description="Helical" evidence="19">
    <location>
        <begin position="111"/>
        <end position="131"/>
    </location>
</feature>
<evidence type="ECO:0000256" key="2">
    <source>
        <dbReference type="ARBA" id="ARBA00004651"/>
    </source>
</evidence>
<keyword evidence="16" id="KW-0594">Phospholipid biosynthesis</keyword>
<evidence type="ECO:0000256" key="15">
    <source>
        <dbReference type="ARBA" id="ARBA00023136"/>
    </source>
</evidence>
<dbReference type="GO" id="GO:0016779">
    <property type="term" value="F:nucleotidyltransferase activity"/>
    <property type="evidence" value="ECO:0007669"/>
    <property type="project" value="UniProtKB-KW"/>
</dbReference>
<dbReference type="PROSITE" id="PS01315">
    <property type="entry name" value="CDS"/>
    <property type="match status" value="1"/>
</dbReference>
<gene>
    <name evidence="20" type="ORF">GCM10023338_10080</name>
</gene>
<name>A0ABP9MM99_9GAMM</name>
<keyword evidence="17" id="KW-1208">Phospholipid metabolism</keyword>
<evidence type="ECO:0000313" key="20">
    <source>
        <dbReference type="EMBL" id="GAA5098061.1"/>
    </source>
</evidence>
<evidence type="ECO:0000256" key="6">
    <source>
        <dbReference type="ARBA" id="ARBA00012487"/>
    </source>
</evidence>
<evidence type="ECO:0000313" key="21">
    <source>
        <dbReference type="Proteomes" id="UP001500631"/>
    </source>
</evidence>
<dbReference type="PANTHER" id="PTHR46382:SF1">
    <property type="entry name" value="PHOSPHATIDATE CYTIDYLYLTRANSFERASE"/>
    <property type="match status" value="1"/>
</dbReference>
<keyword evidence="9" id="KW-0444">Lipid biosynthesis</keyword>
<organism evidence="20 21">
    <name type="scientific">Wohlfahrtiimonas larvae</name>
    <dbReference type="NCBI Taxonomy" id="1157986"/>
    <lineage>
        <taxon>Bacteria</taxon>
        <taxon>Pseudomonadati</taxon>
        <taxon>Pseudomonadota</taxon>
        <taxon>Gammaproteobacteria</taxon>
        <taxon>Cardiobacteriales</taxon>
        <taxon>Ignatzschineriaceae</taxon>
        <taxon>Wohlfahrtiimonas</taxon>
    </lineage>
</organism>
<keyword evidence="11 18" id="KW-0812">Transmembrane</keyword>
<dbReference type="RefSeq" id="WP_077925179.1">
    <property type="nucleotide sequence ID" value="NZ_BAABKE010000003.1"/>
</dbReference>
<evidence type="ECO:0000256" key="13">
    <source>
        <dbReference type="ARBA" id="ARBA00022989"/>
    </source>
</evidence>
<evidence type="ECO:0000256" key="14">
    <source>
        <dbReference type="ARBA" id="ARBA00023098"/>
    </source>
</evidence>
<feature type="transmembrane region" description="Helical" evidence="19">
    <location>
        <begin position="180"/>
        <end position="203"/>
    </location>
</feature>
<dbReference type="EC" id="2.7.7.41" evidence="6 18"/>
<comment type="subcellular location">
    <subcellularLocation>
        <location evidence="2">Cell membrane</location>
        <topology evidence="2">Multi-pass membrane protein</topology>
    </subcellularLocation>
</comment>
<evidence type="ECO:0000256" key="5">
    <source>
        <dbReference type="ARBA" id="ARBA00010185"/>
    </source>
</evidence>
<evidence type="ECO:0000256" key="19">
    <source>
        <dbReference type="SAM" id="Phobius"/>
    </source>
</evidence>
<feature type="transmembrane region" description="Helical" evidence="19">
    <location>
        <begin position="209"/>
        <end position="228"/>
    </location>
</feature>
<evidence type="ECO:0000256" key="18">
    <source>
        <dbReference type="RuleBase" id="RU003938"/>
    </source>
</evidence>
<comment type="caution">
    <text evidence="20">The sequence shown here is derived from an EMBL/GenBank/DDBJ whole genome shotgun (WGS) entry which is preliminary data.</text>
</comment>
<evidence type="ECO:0000256" key="12">
    <source>
        <dbReference type="ARBA" id="ARBA00022695"/>
    </source>
</evidence>
<evidence type="ECO:0000256" key="16">
    <source>
        <dbReference type="ARBA" id="ARBA00023209"/>
    </source>
</evidence>
<evidence type="ECO:0000256" key="10">
    <source>
        <dbReference type="ARBA" id="ARBA00022679"/>
    </source>
</evidence>
<keyword evidence="13 19" id="KW-1133">Transmembrane helix</keyword>
<keyword evidence="21" id="KW-1185">Reference proteome</keyword>
<reference evidence="21" key="1">
    <citation type="journal article" date="2019" name="Int. J. Syst. Evol. Microbiol.">
        <title>The Global Catalogue of Microorganisms (GCM) 10K type strain sequencing project: providing services to taxonomists for standard genome sequencing and annotation.</title>
        <authorList>
            <consortium name="The Broad Institute Genomics Platform"/>
            <consortium name="The Broad Institute Genome Sequencing Center for Infectious Disease"/>
            <person name="Wu L."/>
            <person name="Ma J."/>
        </authorList>
    </citation>
    <scope>NUCLEOTIDE SEQUENCE [LARGE SCALE GENOMIC DNA]</scope>
    <source>
        <strain evidence="21">JCM 18424</strain>
    </source>
</reference>
<comment type="similarity">
    <text evidence="5 18">Belongs to the CDS family.</text>
</comment>
<sequence>MKERVITGCIMALVALLAIRFLPSGFFQFALLVIALIGVFEWKKMLPETIRLPYLMCNTLLLVIAYMFLLTNTLSLLLIANTVAVCVWILVPFLLFIQIKMPQKWLVSKEVTAIFSTIMLLGFYISLSMLHELPGGYGYGFVLYVIGLVALADSGAYFVGRKFGKNKLAPAISPGKTIEGAIGGIMIAMVFSLIVMLFLPISFNGWQKIAFLLISLIAAMLSITGDLYESLIKRHAGIKDSGNLFPGHGGVLDRIDGLIAGATIFTYGFYIF</sequence>
<proteinExistence type="inferred from homology"/>
<comment type="pathway">
    <text evidence="4">Lipid metabolism.</text>
</comment>
<evidence type="ECO:0000256" key="1">
    <source>
        <dbReference type="ARBA" id="ARBA00001698"/>
    </source>
</evidence>
<keyword evidence="15 19" id="KW-0472">Membrane</keyword>
<dbReference type="PANTHER" id="PTHR46382">
    <property type="entry name" value="PHOSPHATIDATE CYTIDYLYLTRANSFERASE"/>
    <property type="match status" value="1"/>
</dbReference>
<evidence type="ECO:0000256" key="11">
    <source>
        <dbReference type="ARBA" id="ARBA00022692"/>
    </source>
</evidence>
<dbReference type="EMBL" id="BAABKE010000003">
    <property type="protein sequence ID" value="GAA5098061.1"/>
    <property type="molecule type" value="Genomic_DNA"/>
</dbReference>
<keyword evidence="8" id="KW-1003">Cell membrane</keyword>
<evidence type="ECO:0000256" key="9">
    <source>
        <dbReference type="ARBA" id="ARBA00022516"/>
    </source>
</evidence>
<evidence type="ECO:0000256" key="3">
    <source>
        <dbReference type="ARBA" id="ARBA00005119"/>
    </source>
</evidence>
<evidence type="ECO:0000256" key="8">
    <source>
        <dbReference type="ARBA" id="ARBA00022475"/>
    </source>
</evidence>